<evidence type="ECO:0000256" key="1">
    <source>
        <dbReference type="ARBA" id="ARBA00022676"/>
    </source>
</evidence>
<protein>
    <submittedName>
        <fullName evidence="5">Glycosyl transferase group 1</fullName>
    </submittedName>
</protein>
<evidence type="ECO:0000259" key="4">
    <source>
        <dbReference type="Pfam" id="PF13439"/>
    </source>
</evidence>
<organism evidence="5 6">
    <name type="scientific">Candidatus Termititenax dinenymphae</name>
    <dbReference type="NCBI Taxonomy" id="2218523"/>
    <lineage>
        <taxon>Bacteria</taxon>
        <taxon>Bacillati</taxon>
        <taxon>Candidatus Margulisiibacteriota</taxon>
        <taxon>Candidatus Termititenacia</taxon>
        <taxon>Candidatus Termititenacales</taxon>
        <taxon>Candidatus Termititenacaceae</taxon>
        <taxon>Candidatus Termititenax</taxon>
    </lineage>
</organism>
<dbReference type="PANTHER" id="PTHR12526:SF629">
    <property type="entry name" value="TEICHURONIC ACID BIOSYNTHESIS GLYCOSYLTRANSFERASE TUAH-RELATED"/>
    <property type="match status" value="1"/>
</dbReference>
<evidence type="ECO:0000313" key="5">
    <source>
        <dbReference type="EMBL" id="GBR77585.1"/>
    </source>
</evidence>
<sequence>MSEKKIFQIITLSELGGAQTVVLNLANELARQYEVTVIAGDGDGKLFQMLDPAVKHIRINSLKRNISLWNDFKTWRALRKLYAQYKPDIIHLHSSKAGALGRLAFPRDKIVYTVHGFDSIRLAYRKFLPIERWLQKCCKAIVAVSHHDERSLKAERITHNVSCVYYGIGESAAEPVKLTLPRRYRQKVLCIARISKQKRFSTFLETAALLPEYAFIWIGNQEPVQNVPENVFCLGSLKHAESYNQAVDLFILPTNYEGLPLVIFEALKYGLPVVASNVSGISEIVVDNENGYTVDNSGEAFAEKIKYILENPKIAEKFSRNSLRRFQKDLTVNKMVAGYLKIYNIS</sequence>
<keyword evidence="1" id="KW-0328">Glycosyltransferase</keyword>
<comment type="caution">
    <text evidence="5">The sequence shown here is derived from an EMBL/GenBank/DDBJ whole genome shotgun (WGS) entry which is preliminary data.</text>
</comment>
<feature type="domain" description="Glycosyl transferase family 1" evidence="3">
    <location>
        <begin position="186"/>
        <end position="322"/>
    </location>
</feature>
<dbReference type="EMBL" id="BGZP01000006">
    <property type="protein sequence ID" value="GBR77585.1"/>
    <property type="molecule type" value="Genomic_DNA"/>
</dbReference>
<keyword evidence="2 5" id="KW-0808">Transferase</keyword>
<proteinExistence type="predicted"/>
<dbReference type="InterPro" id="IPR028098">
    <property type="entry name" value="Glyco_trans_4-like_N"/>
</dbReference>
<dbReference type="Gene3D" id="3.40.50.2000">
    <property type="entry name" value="Glycogen Phosphorylase B"/>
    <property type="match status" value="2"/>
</dbReference>
<reference evidence="5 6" key="1">
    <citation type="journal article" date="2019" name="ISME J.">
        <title>Genome analyses of uncultured TG2/ZB3 bacteria in 'Margulisbacteria' specifically attached to ectosymbiotic spirochetes of protists in the termite gut.</title>
        <authorList>
            <person name="Utami Y.D."/>
            <person name="Kuwahara H."/>
            <person name="Igai K."/>
            <person name="Murakami T."/>
            <person name="Sugaya K."/>
            <person name="Morikawa T."/>
            <person name="Nagura Y."/>
            <person name="Yuki M."/>
            <person name="Deevong P."/>
            <person name="Inoue T."/>
            <person name="Kihara K."/>
            <person name="Lo N."/>
            <person name="Yamada A."/>
            <person name="Ohkuma M."/>
            <person name="Hongoh Y."/>
        </authorList>
    </citation>
    <scope>NUCLEOTIDE SEQUENCE [LARGE SCALE GENOMIC DNA]</scope>
    <source>
        <strain evidence="5">RsDinE6-01</strain>
    </source>
</reference>
<dbReference type="Pfam" id="PF00534">
    <property type="entry name" value="Glycos_transf_1"/>
    <property type="match status" value="1"/>
</dbReference>
<evidence type="ECO:0000259" key="3">
    <source>
        <dbReference type="Pfam" id="PF00534"/>
    </source>
</evidence>
<feature type="domain" description="Glycosyltransferase subfamily 4-like N-terminal" evidence="4">
    <location>
        <begin position="16"/>
        <end position="168"/>
    </location>
</feature>
<name>A0A388TMX7_9BACT</name>
<dbReference type="Proteomes" id="UP000282196">
    <property type="component" value="Unassembled WGS sequence"/>
</dbReference>
<gene>
    <name evidence="5" type="ORF">RDn1_244</name>
</gene>
<dbReference type="GO" id="GO:0016757">
    <property type="term" value="F:glycosyltransferase activity"/>
    <property type="evidence" value="ECO:0007669"/>
    <property type="project" value="UniProtKB-KW"/>
</dbReference>
<evidence type="ECO:0000256" key="2">
    <source>
        <dbReference type="ARBA" id="ARBA00022679"/>
    </source>
</evidence>
<dbReference type="PANTHER" id="PTHR12526">
    <property type="entry name" value="GLYCOSYLTRANSFERASE"/>
    <property type="match status" value="1"/>
</dbReference>
<dbReference type="SUPFAM" id="SSF53756">
    <property type="entry name" value="UDP-Glycosyltransferase/glycogen phosphorylase"/>
    <property type="match status" value="1"/>
</dbReference>
<dbReference type="Pfam" id="PF13439">
    <property type="entry name" value="Glyco_transf_4"/>
    <property type="match status" value="1"/>
</dbReference>
<accession>A0A388TMX7</accession>
<dbReference type="InterPro" id="IPR001296">
    <property type="entry name" value="Glyco_trans_1"/>
</dbReference>
<evidence type="ECO:0000313" key="6">
    <source>
        <dbReference type="Proteomes" id="UP000282196"/>
    </source>
</evidence>
<dbReference type="AlphaFoldDB" id="A0A388TMX7"/>
<keyword evidence="6" id="KW-1185">Reference proteome</keyword>